<proteinExistence type="predicted"/>
<gene>
    <name evidence="1" type="ORF">WN55_09962</name>
</gene>
<reference evidence="1 2" key="1">
    <citation type="submission" date="2015-07" db="EMBL/GenBank/DDBJ databases">
        <title>The genome of Dufourea novaeangliae.</title>
        <authorList>
            <person name="Pan H."/>
            <person name="Kapheim K."/>
        </authorList>
    </citation>
    <scope>NUCLEOTIDE SEQUENCE [LARGE SCALE GENOMIC DNA]</scope>
    <source>
        <strain evidence="1">0120121106</strain>
        <tissue evidence="1">Whole body</tissue>
    </source>
</reference>
<name>A0A154P9Q9_DUFNO</name>
<organism evidence="1 2">
    <name type="scientific">Dufourea novaeangliae</name>
    <name type="common">Sweat bee</name>
    <dbReference type="NCBI Taxonomy" id="178035"/>
    <lineage>
        <taxon>Eukaryota</taxon>
        <taxon>Metazoa</taxon>
        <taxon>Ecdysozoa</taxon>
        <taxon>Arthropoda</taxon>
        <taxon>Hexapoda</taxon>
        <taxon>Insecta</taxon>
        <taxon>Pterygota</taxon>
        <taxon>Neoptera</taxon>
        <taxon>Endopterygota</taxon>
        <taxon>Hymenoptera</taxon>
        <taxon>Apocrita</taxon>
        <taxon>Aculeata</taxon>
        <taxon>Apoidea</taxon>
        <taxon>Anthophila</taxon>
        <taxon>Halictidae</taxon>
        <taxon>Rophitinae</taxon>
        <taxon>Dufourea</taxon>
    </lineage>
</organism>
<accession>A0A154P9Q9</accession>
<dbReference type="Proteomes" id="UP000076502">
    <property type="component" value="Unassembled WGS sequence"/>
</dbReference>
<dbReference type="EMBL" id="KQ434835">
    <property type="protein sequence ID" value="KZC07920.1"/>
    <property type="molecule type" value="Genomic_DNA"/>
</dbReference>
<keyword evidence="2" id="KW-1185">Reference proteome</keyword>
<evidence type="ECO:0000313" key="1">
    <source>
        <dbReference type="EMBL" id="KZC07920.1"/>
    </source>
</evidence>
<protein>
    <submittedName>
        <fullName evidence="1">Uncharacterized protein</fullName>
    </submittedName>
</protein>
<evidence type="ECO:0000313" key="2">
    <source>
        <dbReference type="Proteomes" id="UP000076502"/>
    </source>
</evidence>
<sequence>MSSMGHVRPGHLHSRPSREGLKRFIITEMKTENFLSFLRFCSVKNETINVSGVPISNPASFIMLNAYFRGN</sequence>
<dbReference type="AlphaFoldDB" id="A0A154P9Q9"/>